<evidence type="ECO:0000259" key="13">
    <source>
        <dbReference type="Pfam" id="PF00108"/>
    </source>
</evidence>
<feature type="domain" description="Thiolase N-terminal" evidence="13">
    <location>
        <begin position="18"/>
        <end position="263"/>
    </location>
</feature>
<dbReference type="InterPro" id="IPR020610">
    <property type="entry name" value="Thiolase_AS"/>
</dbReference>
<evidence type="ECO:0000256" key="3">
    <source>
        <dbReference type="ARBA" id="ARBA00011881"/>
    </source>
</evidence>
<dbReference type="InterPro" id="IPR002155">
    <property type="entry name" value="Thiolase"/>
</dbReference>
<dbReference type="PANTHER" id="PTHR18919:SF156">
    <property type="entry name" value="ACETYL-COA ACETYLTRANSFERASE, MITOCHONDRIAL"/>
    <property type="match status" value="1"/>
</dbReference>
<comment type="caution">
    <text evidence="15">The sequence shown here is derived from an EMBL/GenBank/DDBJ whole genome shotgun (WGS) entry which is preliminary data.</text>
</comment>
<evidence type="ECO:0000256" key="10">
    <source>
        <dbReference type="ARBA" id="ARBA00023315"/>
    </source>
</evidence>
<evidence type="ECO:0000256" key="11">
    <source>
        <dbReference type="PIRSR" id="PIRSR000429-1"/>
    </source>
</evidence>
<comment type="subcellular location">
    <subcellularLocation>
        <location evidence="1">Mitochondrion</location>
    </subcellularLocation>
</comment>
<dbReference type="EC" id="2.3.1.9" evidence="4"/>
<feature type="active site" description="Proton acceptor" evidence="11">
    <location>
        <position position="380"/>
    </location>
</feature>
<evidence type="ECO:0000313" key="15">
    <source>
        <dbReference type="EMBL" id="OMJ70303.1"/>
    </source>
</evidence>
<dbReference type="GO" id="GO:0046872">
    <property type="term" value="F:metal ion binding"/>
    <property type="evidence" value="ECO:0007669"/>
    <property type="project" value="UniProtKB-KW"/>
</dbReference>
<keyword evidence="16" id="KW-1185">Reference proteome</keyword>
<keyword evidence="6" id="KW-0479">Metal-binding</keyword>
<accession>A0A1R2B0I5</accession>
<keyword evidence="9" id="KW-0496">Mitochondrion</keyword>
<dbReference type="OrthoDB" id="5404651at2759"/>
<proteinExistence type="inferred from homology"/>
<evidence type="ECO:0000313" key="16">
    <source>
        <dbReference type="Proteomes" id="UP000187209"/>
    </source>
</evidence>
<keyword evidence="10 12" id="KW-0012">Acyltransferase</keyword>
<evidence type="ECO:0000256" key="4">
    <source>
        <dbReference type="ARBA" id="ARBA00012705"/>
    </source>
</evidence>
<gene>
    <name evidence="15" type="ORF">SteCoe_31746</name>
</gene>
<dbReference type="Proteomes" id="UP000187209">
    <property type="component" value="Unassembled WGS sequence"/>
</dbReference>
<dbReference type="PROSITE" id="PS00737">
    <property type="entry name" value="THIOLASE_2"/>
    <property type="match status" value="1"/>
</dbReference>
<evidence type="ECO:0000256" key="2">
    <source>
        <dbReference type="ARBA" id="ARBA00010982"/>
    </source>
</evidence>
<dbReference type="SUPFAM" id="SSF53901">
    <property type="entry name" value="Thiolase-like"/>
    <property type="match status" value="1"/>
</dbReference>
<dbReference type="PROSITE" id="PS00099">
    <property type="entry name" value="THIOLASE_3"/>
    <property type="match status" value="1"/>
</dbReference>
<dbReference type="EMBL" id="MPUH01001101">
    <property type="protein sequence ID" value="OMJ70303.1"/>
    <property type="molecule type" value="Genomic_DNA"/>
</dbReference>
<dbReference type="AlphaFoldDB" id="A0A1R2B0I5"/>
<evidence type="ECO:0000256" key="5">
    <source>
        <dbReference type="ARBA" id="ARBA00022679"/>
    </source>
</evidence>
<dbReference type="GO" id="GO:0005739">
    <property type="term" value="C:mitochondrion"/>
    <property type="evidence" value="ECO:0007669"/>
    <property type="project" value="UniProtKB-SubCell"/>
</dbReference>
<sequence>MKRLAIINSHLNSQTEICIVAVGRSPIQKAGGEFKNLSATDLAGQIISGTLKKYQIDPSHIQEFYMGCVNSTNLGQNPAKQAALKAGLNDKTNCMSINKLCASAMKALTLGCLSIQSSNTDCVLIGGSESMSNYPYLLSLRNGISNKVRDSLDHDTLQDAVIKENAVKISDHVSSYLKLSKAELDAYAVTSCDLAFSSSDKGKFVKEIIPITLPKTKQIISKDALKSSKTIKSLNPIYKSGTTSSGNACGLNDGASCMVLCSRAKAQKEQWKVLGTIKSFADAEQESRMFPLSPSLAINKALKTSGINITQVDFMELNEPFSCVVLGNAKILNYPVEKINVYGGALSLGHPVGSSGCRIVITLLNILKQEKGRIGVAGICNGAGGATAVVIKVED</sequence>
<evidence type="ECO:0000259" key="14">
    <source>
        <dbReference type="Pfam" id="PF02803"/>
    </source>
</evidence>
<comment type="subunit">
    <text evidence="3">Homotetramer.</text>
</comment>
<keyword evidence="7" id="KW-0809">Transit peptide</keyword>
<dbReference type="NCBIfam" id="TIGR01930">
    <property type="entry name" value="AcCoA-C-Actrans"/>
    <property type="match status" value="1"/>
</dbReference>
<dbReference type="Pfam" id="PF02803">
    <property type="entry name" value="Thiolase_C"/>
    <property type="match status" value="1"/>
</dbReference>
<reference evidence="15 16" key="1">
    <citation type="submission" date="2016-11" db="EMBL/GenBank/DDBJ databases">
        <title>The macronuclear genome of Stentor coeruleus: a giant cell with tiny introns.</title>
        <authorList>
            <person name="Slabodnick M."/>
            <person name="Ruby J.G."/>
            <person name="Reiff S.B."/>
            <person name="Swart E.C."/>
            <person name="Gosai S."/>
            <person name="Prabakaran S."/>
            <person name="Witkowska E."/>
            <person name="Larue G.E."/>
            <person name="Fisher S."/>
            <person name="Freeman R.M."/>
            <person name="Gunawardena J."/>
            <person name="Chu W."/>
            <person name="Stover N.A."/>
            <person name="Gregory B.D."/>
            <person name="Nowacki M."/>
            <person name="Derisi J."/>
            <person name="Roy S.W."/>
            <person name="Marshall W.F."/>
            <person name="Sood P."/>
        </authorList>
    </citation>
    <scope>NUCLEOTIDE SEQUENCE [LARGE SCALE GENOMIC DNA]</scope>
    <source>
        <strain evidence="15">WM001</strain>
    </source>
</reference>
<dbReference type="InterPro" id="IPR020613">
    <property type="entry name" value="Thiolase_CS"/>
</dbReference>
<keyword evidence="5 12" id="KW-0808">Transferase</keyword>
<dbReference type="GO" id="GO:0003985">
    <property type="term" value="F:acetyl-CoA C-acetyltransferase activity"/>
    <property type="evidence" value="ECO:0007669"/>
    <property type="project" value="UniProtKB-EC"/>
</dbReference>
<evidence type="ECO:0000256" key="9">
    <source>
        <dbReference type="ARBA" id="ARBA00023128"/>
    </source>
</evidence>
<evidence type="ECO:0000256" key="7">
    <source>
        <dbReference type="ARBA" id="ARBA00022946"/>
    </source>
</evidence>
<dbReference type="PANTHER" id="PTHR18919">
    <property type="entry name" value="ACETYL-COA C-ACYLTRANSFERASE"/>
    <property type="match status" value="1"/>
</dbReference>
<keyword evidence="8" id="KW-0630">Potassium</keyword>
<feature type="active site" description="Acyl-thioester intermediate" evidence="11">
    <location>
        <position position="101"/>
    </location>
</feature>
<feature type="active site" description="Proton acceptor" evidence="11">
    <location>
        <position position="350"/>
    </location>
</feature>
<evidence type="ECO:0000256" key="6">
    <source>
        <dbReference type="ARBA" id="ARBA00022723"/>
    </source>
</evidence>
<dbReference type="InterPro" id="IPR020615">
    <property type="entry name" value="Thiolase_acyl_enz_int_AS"/>
</dbReference>
<evidence type="ECO:0000256" key="8">
    <source>
        <dbReference type="ARBA" id="ARBA00022958"/>
    </source>
</evidence>
<dbReference type="Pfam" id="PF00108">
    <property type="entry name" value="Thiolase_N"/>
    <property type="match status" value="1"/>
</dbReference>
<organism evidence="15 16">
    <name type="scientific">Stentor coeruleus</name>
    <dbReference type="NCBI Taxonomy" id="5963"/>
    <lineage>
        <taxon>Eukaryota</taxon>
        <taxon>Sar</taxon>
        <taxon>Alveolata</taxon>
        <taxon>Ciliophora</taxon>
        <taxon>Postciliodesmatophora</taxon>
        <taxon>Heterotrichea</taxon>
        <taxon>Heterotrichida</taxon>
        <taxon>Stentoridae</taxon>
        <taxon>Stentor</taxon>
    </lineage>
</organism>
<evidence type="ECO:0000256" key="1">
    <source>
        <dbReference type="ARBA" id="ARBA00004173"/>
    </source>
</evidence>
<feature type="domain" description="Thiolase C-terminal" evidence="14">
    <location>
        <begin position="272"/>
        <end position="392"/>
    </location>
</feature>
<protein>
    <recommendedName>
        <fullName evidence="4">acetyl-CoA C-acetyltransferase</fullName>
        <ecNumber evidence="4">2.3.1.9</ecNumber>
    </recommendedName>
</protein>
<dbReference type="Gene3D" id="3.40.47.10">
    <property type="match status" value="1"/>
</dbReference>
<dbReference type="GO" id="GO:0006635">
    <property type="term" value="P:fatty acid beta-oxidation"/>
    <property type="evidence" value="ECO:0007669"/>
    <property type="project" value="TreeGrafter"/>
</dbReference>
<dbReference type="InterPro" id="IPR016039">
    <property type="entry name" value="Thiolase-like"/>
</dbReference>
<evidence type="ECO:0000256" key="12">
    <source>
        <dbReference type="RuleBase" id="RU003557"/>
    </source>
</evidence>
<name>A0A1R2B0I5_9CILI</name>
<dbReference type="InterPro" id="IPR020617">
    <property type="entry name" value="Thiolase_C"/>
</dbReference>
<dbReference type="InterPro" id="IPR020616">
    <property type="entry name" value="Thiolase_N"/>
</dbReference>
<dbReference type="PROSITE" id="PS00098">
    <property type="entry name" value="THIOLASE_1"/>
    <property type="match status" value="1"/>
</dbReference>
<dbReference type="PIRSF" id="PIRSF000429">
    <property type="entry name" value="Ac-CoA_Ac_transf"/>
    <property type="match status" value="1"/>
</dbReference>
<dbReference type="CDD" id="cd00751">
    <property type="entry name" value="thiolase"/>
    <property type="match status" value="1"/>
</dbReference>
<comment type="similarity">
    <text evidence="2 12">Belongs to the thiolase-like superfamily. Thiolase family.</text>
</comment>